<dbReference type="AlphaFoldDB" id="A0A6G1LVK8"/>
<protein>
    <submittedName>
        <fullName evidence="1">Uncharacterized protein</fullName>
    </submittedName>
</protein>
<organism evidence="1 2">
    <name type="scientific">Orbilia oligospora</name>
    <name type="common">Nematode-trapping fungus</name>
    <name type="synonym">Arthrobotrys oligospora</name>
    <dbReference type="NCBI Taxonomy" id="2813651"/>
    <lineage>
        <taxon>Eukaryota</taxon>
        <taxon>Fungi</taxon>
        <taxon>Dikarya</taxon>
        <taxon>Ascomycota</taxon>
        <taxon>Pezizomycotina</taxon>
        <taxon>Orbiliomycetes</taxon>
        <taxon>Orbiliales</taxon>
        <taxon>Orbiliaceae</taxon>
        <taxon>Orbilia</taxon>
    </lineage>
</organism>
<dbReference type="Proteomes" id="UP000483672">
    <property type="component" value="Unassembled WGS sequence"/>
</dbReference>
<dbReference type="InterPro" id="IPR001810">
    <property type="entry name" value="F-box_dom"/>
</dbReference>
<gene>
    <name evidence="1" type="ORF">TWF191_002028</name>
</gene>
<proteinExistence type="predicted"/>
<evidence type="ECO:0000313" key="2">
    <source>
        <dbReference type="Proteomes" id="UP000483672"/>
    </source>
</evidence>
<evidence type="ECO:0000313" key="1">
    <source>
        <dbReference type="EMBL" id="KAF3228915.1"/>
    </source>
</evidence>
<accession>A0A6G1LVK8</accession>
<name>A0A6G1LVK8_ORBOL</name>
<dbReference type="EMBL" id="WIPF01000014">
    <property type="protein sequence ID" value="KAF3228915.1"/>
    <property type="molecule type" value="Genomic_DNA"/>
</dbReference>
<comment type="caution">
    <text evidence="1">The sequence shown here is derived from an EMBL/GenBank/DDBJ whole genome shotgun (WGS) entry which is preliminary data.</text>
</comment>
<dbReference type="PROSITE" id="PS50181">
    <property type="entry name" value="FBOX"/>
    <property type="match status" value="1"/>
</dbReference>
<reference evidence="1 2" key="1">
    <citation type="submission" date="2019-06" db="EMBL/GenBank/DDBJ databases">
        <authorList>
            <person name="Palmer J.M."/>
        </authorList>
    </citation>
    <scope>NUCLEOTIDE SEQUENCE [LARGE SCALE GENOMIC DNA]</scope>
    <source>
        <strain evidence="1 2">TWF191</strain>
    </source>
</reference>
<sequence>MPPTVTLSTVPPEIVHGICDYLSDQDFLKLQLVSATLYSKLPHSRLDKIQSRRMIRFTDIETRKLQRLVSNRPEKLSRINHLVFNLTSPHVRFIPEHLFSHWVNSYSWSIKMKMLKFYHNYRERNPSENNVFGSVTSAPCEREVIEVPQLEPGSEKLPPGQSLRPEHLLAFFSILTPNIQPPPKFDQKALFRALLEVLKLLPNLQTIEFMEDYPHPRSEHLLSPRLEEYNLPLKAFVQKNPDLEEFPWRQWLWGTDNQIRFDTAYSTALFCAAVAGCRRITEIKVNRMRFITYYDTVVSLSRFSTYDTDSVSIPPSLLTKQHYEAAYLDDYQRAFENLRRLEIWCFGVELDKPEKFSPLFLTTIQNVRELSFRRPLDYKDIYFIKLPNTSLSNIRRLEIISARVDLNSLQDFARTNKNSLRELILQGPCNDAMRKPEIIEFMETTRRIIDLEVCQIDFVTHRQQMVGACFLLVDVEGSWREEDTHVVCRYRVGSRCADRDERFEPWDGADWVEQQTWEEFIMGIKEVGASGLVPRYQNSTSKEWINCQKHWAWDTTW</sequence>